<proteinExistence type="predicted"/>
<dbReference type="Proteomes" id="UP000715441">
    <property type="component" value="Unassembled WGS sequence"/>
</dbReference>
<dbReference type="NCBIfam" id="TIGR00996">
    <property type="entry name" value="Mtu_fam_mce"/>
    <property type="match status" value="1"/>
</dbReference>
<dbReference type="Pfam" id="PF11887">
    <property type="entry name" value="Mce4_CUP1"/>
    <property type="match status" value="1"/>
</dbReference>
<feature type="domain" description="Mammalian cell entry C-terminal" evidence="3">
    <location>
        <begin position="118"/>
        <end position="305"/>
    </location>
</feature>
<dbReference type="PANTHER" id="PTHR33371">
    <property type="entry name" value="INTERMEMBRANE PHOSPHOLIPID TRANSPORT SYSTEM BINDING PROTEIN MLAD-RELATED"/>
    <property type="match status" value="1"/>
</dbReference>
<dbReference type="InterPro" id="IPR024516">
    <property type="entry name" value="Mce_C"/>
</dbReference>
<evidence type="ECO:0000256" key="1">
    <source>
        <dbReference type="SAM" id="MobiDB-lite"/>
    </source>
</evidence>
<evidence type="ECO:0000259" key="3">
    <source>
        <dbReference type="Pfam" id="PF11887"/>
    </source>
</evidence>
<accession>A0ABX1IVR4</accession>
<evidence type="ECO:0000313" key="5">
    <source>
        <dbReference type="Proteomes" id="UP000715441"/>
    </source>
</evidence>
<sequence length="507" mass="52572">MLSRMVRGQLIAFVIVTVIGVAFAAVRYVQVPRMFGIGTYAVTLDLPRAGGLYENALVTLRGIKVGKVDKLELSSGGVRAVLGIDDSAKIPADSAVAVRSTSAIGEQYVNFEPRSDSAPLRDGQVIPAGQVSFPTPVGDMLSAVDQLASTLPLDKLNSTVDEVYRAFNGTGPDLAGLLRAASQLEDQAAANLDPTVKLLNDLVPVLATQRKIAPQVTAFTGDLAAVTGTLRSVDPSLRGAIDNTGPMADQLTGLLDQIRPTLPQLLGDLTSTGQVLRVFIPNIQQTLVIFPAAISSLTSTTAWGIKDSGQNPPPYSAMGFKLTFGSPPPCTNGYEQDRTAPTDLSNSRPPPTDAYCKEPKNSPIEVRGYRNAPCPPGSPAGPGSTGATAAQCGLNFQSPQEAKAATDTAIAHMLEVAARNPKTRAENKAFIGDADFSGAAPPGQPPPAINGAGNTSHEGPNGLFYADGQPFLKGGLPLPQVSTPGGPVTPLEQFLLAPLLAPIGGGS</sequence>
<protein>
    <submittedName>
        <fullName evidence="4">MCE family protein</fullName>
    </submittedName>
</protein>
<feature type="region of interest" description="Disordered" evidence="1">
    <location>
        <begin position="433"/>
        <end position="468"/>
    </location>
</feature>
<reference evidence="4 5" key="1">
    <citation type="submission" date="2020-04" db="EMBL/GenBank/DDBJ databases">
        <title>Novel species.</title>
        <authorList>
            <person name="Teo W.F.A."/>
            <person name="Lipun K."/>
            <person name="Srisuk N."/>
            <person name="Duangmal K."/>
        </authorList>
    </citation>
    <scope>NUCLEOTIDE SEQUENCE [LARGE SCALE GENOMIC DNA]</scope>
    <source>
        <strain evidence="4 5">K13G38</strain>
    </source>
</reference>
<dbReference type="Pfam" id="PF02470">
    <property type="entry name" value="MlaD"/>
    <property type="match status" value="1"/>
</dbReference>
<dbReference type="EMBL" id="JAAXLS010000001">
    <property type="protein sequence ID" value="NKQ51561.1"/>
    <property type="molecule type" value="Genomic_DNA"/>
</dbReference>
<comment type="caution">
    <text evidence="4">The sequence shown here is derived from an EMBL/GenBank/DDBJ whole genome shotgun (WGS) entry which is preliminary data.</text>
</comment>
<gene>
    <name evidence="4" type="ORF">HFP15_01555</name>
</gene>
<dbReference type="RefSeq" id="WP_168510562.1">
    <property type="nucleotide sequence ID" value="NZ_JAAXLS010000001.1"/>
</dbReference>
<dbReference type="InterPro" id="IPR003399">
    <property type="entry name" value="Mce/MlaD"/>
</dbReference>
<evidence type="ECO:0000259" key="2">
    <source>
        <dbReference type="Pfam" id="PF02470"/>
    </source>
</evidence>
<feature type="region of interest" description="Disordered" evidence="1">
    <location>
        <begin position="327"/>
        <end position="361"/>
    </location>
</feature>
<evidence type="ECO:0000313" key="4">
    <source>
        <dbReference type="EMBL" id="NKQ51561.1"/>
    </source>
</evidence>
<dbReference type="PANTHER" id="PTHR33371:SF16">
    <property type="entry name" value="MCE-FAMILY PROTEIN MCE3F"/>
    <property type="match status" value="1"/>
</dbReference>
<organism evidence="4 5">
    <name type="scientific">Amycolatopsis acididurans</name>
    <dbReference type="NCBI Taxonomy" id="2724524"/>
    <lineage>
        <taxon>Bacteria</taxon>
        <taxon>Bacillati</taxon>
        <taxon>Actinomycetota</taxon>
        <taxon>Actinomycetes</taxon>
        <taxon>Pseudonocardiales</taxon>
        <taxon>Pseudonocardiaceae</taxon>
        <taxon>Amycolatopsis</taxon>
    </lineage>
</organism>
<keyword evidence="5" id="KW-1185">Reference proteome</keyword>
<dbReference type="InterPro" id="IPR052336">
    <property type="entry name" value="MlaD_Phospholipid_Transporter"/>
</dbReference>
<feature type="domain" description="Mce/MlaD" evidence="2">
    <location>
        <begin position="39"/>
        <end position="113"/>
    </location>
</feature>
<name>A0ABX1IVR4_9PSEU</name>
<dbReference type="InterPro" id="IPR005693">
    <property type="entry name" value="Mce"/>
</dbReference>